<reference evidence="2 5" key="2">
    <citation type="submission" date="2021-01" db="EMBL/GenBank/DDBJ databases">
        <title>Sequencing the genomes of 1000 actinobacteria strains.</title>
        <authorList>
            <person name="Klenk H.-P."/>
        </authorList>
    </citation>
    <scope>NUCLEOTIDE SEQUENCE [LARGE SCALE GENOMIC DNA]</scope>
    <source>
        <strain evidence="2 5">DSM 13657</strain>
    </source>
</reference>
<dbReference type="InterPro" id="IPR036986">
    <property type="entry name" value="S4_RNA-bd_sf"/>
</dbReference>
<gene>
    <name evidence="3" type="ORF">CJ199_08590</name>
    <name evidence="2" type="ORF">JOE56_000750</name>
</gene>
<organism evidence="3 4">
    <name type="scientific">Brevibacterium paucivorans</name>
    <dbReference type="NCBI Taxonomy" id="170994"/>
    <lineage>
        <taxon>Bacteria</taxon>
        <taxon>Bacillati</taxon>
        <taxon>Actinomycetota</taxon>
        <taxon>Actinomycetes</taxon>
        <taxon>Micrococcales</taxon>
        <taxon>Brevibacteriaceae</taxon>
        <taxon>Brevibacterium</taxon>
    </lineage>
</organism>
<dbReference type="GO" id="GO:0003723">
    <property type="term" value="F:RNA binding"/>
    <property type="evidence" value="ECO:0007669"/>
    <property type="project" value="UniProtKB-KW"/>
</dbReference>
<evidence type="ECO:0000313" key="3">
    <source>
        <dbReference type="EMBL" id="PMD05135.1"/>
    </source>
</evidence>
<sequence length="71" mass="7615">MEKLEIRDETIKLGQALKLHGVAEDGFMAKEMIQGGEVTVNGQVDTRRGATLRIGDVVSVAGVEFEISGRG</sequence>
<evidence type="ECO:0000256" key="1">
    <source>
        <dbReference type="PROSITE-ProRule" id="PRU00182"/>
    </source>
</evidence>
<evidence type="ECO:0000313" key="5">
    <source>
        <dbReference type="Proteomes" id="UP000809290"/>
    </source>
</evidence>
<dbReference type="OrthoDB" id="9811532at2"/>
<comment type="caution">
    <text evidence="3">The sequence shown here is derived from an EMBL/GenBank/DDBJ whole genome shotgun (WGS) entry which is preliminary data.</text>
</comment>
<dbReference type="CDD" id="cd00165">
    <property type="entry name" value="S4"/>
    <property type="match status" value="1"/>
</dbReference>
<keyword evidence="5" id="KW-1185">Reference proteome</keyword>
<dbReference type="RefSeq" id="WP_102239076.1">
    <property type="nucleotide sequence ID" value="NZ_BAAAIM010000006.1"/>
</dbReference>
<reference evidence="3 4" key="1">
    <citation type="submission" date="2017-09" db="EMBL/GenBank/DDBJ databases">
        <title>Bacterial strain isolated from the female urinary microbiota.</title>
        <authorList>
            <person name="Thomas-White K."/>
            <person name="Kumar N."/>
            <person name="Forster S."/>
            <person name="Putonti C."/>
            <person name="Lawley T."/>
            <person name="Wolfe A.J."/>
        </authorList>
    </citation>
    <scope>NUCLEOTIDE SEQUENCE [LARGE SCALE GENOMIC DNA]</scope>
    <source>
        <strain evidence="3 4">UMB1301</strain>
    </source>
</reference>
<dbReference type="EMBL" id="PNHK01000003">
    <property type="protein sequence ID" value="PMD05135.1"/>
    <property type="molecule type" value="Genomic_DNA"/>
</dbReference>
<dbReference type="EMBL" id="JAFBCP010000001">
    <property type="protein sequence ID" value="MBM7816056.1"/>
    <property type="molecule type" value="Genomic_DNA"/>
</dbReference>
<dbReference type="Pfam" id="PF13275">
    <property type="entry name" value="S4_2"/>
    <property type="match status" value="1"/>
</dbReference>
<protein>
    <submittedName>
        <fullName evidence="3">RNA-binding protein</fullName>
    </submittedName>
    <submittedName>
        <fullName evidence="2">Ribosome-associated protein</fullName>
    </submittedName>
</protein>
<proteinExistence type="predicted"/>
<evidence type="ECO:0000313" key="4">
    <source>
        <dbReference type="Proteomes" id="UP000235598"/>
    </source>
</evidence>
<dbReference type="Gene3D" id="3.10.290.10">
    <property type="entry name" value="RNA-binding S4 domain"/>
    <property type="match status" value="1"/>
</dbReference>
<keyword evidence="1" id="KW-0694">RNA-binding</keyword>
<accession>A0A2N6VLX2</accession>
<evidence type="ECO:0000313" key="2">
    <source>
        <dbReference type="EMBL" id="MBM7816056.1"/>
    </source>
</evidence>
<dbReference type="SUPFAM" id="SSF55174">
    <property type="entry name" value="Alpha-L RNA-binding motif"/>
    <property type="match status" value="1"/>
</dbReference>
<dbReference type="Proteomes" id="UP000235598">
    <property type="component" value="Unassembled WGS sequence"/>
</dbReference>
<dbReference type="AlphaFoldDB" id="A0A2N6VLX2"/>
<name>A0A2N6VLX2_9MICO</name>
<dbReference type="PROSITE" id="PS50889">
    <property type="entry name" value="S4"/>
    <property type="match status" value="1"/>
</dbReference>
<dbReference type="Proteomes" id="UP000809290">
    <property type="component" value="Unassembled WGS sequence"/>
</dbReference>